<accession>A0A645HZH3</accession>
<dbReference type="EMBL" id="VSSQ01103579">
    <property type="protein sequence ID" value="MPN44451.1"/>
    <property type="molecule type" value="Genomic_DNA"/>
</dbReference>
<reference evidence="1" key="1">
    <citation type="submission" date="2019-08" db="EMBL/GenBank/DDBJ databases">
        <authorList>
            <person name="Kucharzyk K."/>
            <person name="Murdoch R.W."/>
            <person name="Higgins S."/>
            <person name="Loffler F."/>
        </authorList>
    </citation>
    <scope>NUCLEOTIDE SEQUENCE</scope>
</reference>
<evidence type="ECO:0000313" key="1">
    <source>
        <dbReference type="EMBL" id="MPN44451.1"/>
    </source>
</evidence>
<comment type="caution">
    <text evidence="1">The sequence shown here is derived from an EMBL/GenBank/DDBJ whole genome shotgun (WGS) entry which is preliminary data.</text>
</comment>
<name>A0A645HZH3_9ZZZZ</name>
<dbReference type="AlphaFoldDB" id="A0A645HZH3"/>
<sequence length="167" mass="18940">MFVCYADFPVGKPFALAPGNVLRNGAALFLRQRRHDRYEQFALAVQSVDVFFLKVYLDALFFEFTNGHQTVDRISCEAADAFCDDEVNFSDQRIAYHLIEPIALLCVDRRDSFVRIHTDELPVRLVLNVARIVVHLCFIAGHLFLAVGGNTGVASHAPLCRRHQRHP</sequence>
<protein>
    <submittedName>
        <fullName evidence="1">Uncharacterized protein</fullName>
    </submittedName>
</protein>
<proteinExistence type="predicted"/>
<organism evidence="1">
    <name type="scientific">bioreactor metagenome</name>
    <dbReference type="NCBI Taxonomy" id="1076179"/>
    <lineage>
        <taxon>unclassified sequences</taxon>
        <taxon>metagenomes</taxon>
        <taxon>ecological metagenomes</taxon>
    </lineage>
</organism>
<gene>
    <name evidence="1" type="ORF">SDC9_192016</name>
</gene>